<dbReference type="OrthoDB" id="3267550at2"/>
<keyword evidence="3" id="KW-1185">Reference proteome</keyword>
<organism evidence="2 3">
    <name type="scientific">Microbacterium sorbitolivorans</name>
    <dbReference type="NCBI Taxonomy" id="1867410"/>
    <lineage>
        <taxon>Bacteria</taxon>
        <taxon>Bacillati</taxon>
        <taxon>Actinomycetota</taxon>
        <taxon>Actinomycetes</taxon>
        <taxon>Micrococcales</taxon>
        <taxon>Microbacteriaceae</taxon>
        <taxon>Microbacterium</taxon>
    </lineage>
</organism>
<dbReference type="GO" id="GO:0008168">
    <property type="term" value="F:methyltransferase activity"/>
    <property type="evidence" value="ECO:0007669"/>
    <property type="project" value="UniProtKB-KW"/>
</dbReference>
<proteinExistence type="predicted"/>
<name>A0A367XTP3_9MICO</name>
<evidence type="ECO:0000313" key="3">
    <source>
        <dbReference type="Proteomes" id="UP000253508"/>
    </source>
</evidence>
<keyword evidence="1" id="KW-0732">Signal</keyword>
<feature type="signal peptide" evidence="1">
    <location>
        <begin position="1"/>
        <end position="19"/>
    </location>
</feature>
<dbReference type="PROSITE" id="PS51257">
    <property type="entry name" value="PROKAR_LIPOPROTEIN"/>
    <property type="match status" value="1"/>
</dbReference>
<reference evidence="2 3" key="1">
    <citation type="submission" date="2018-07" db="EMBL/GenBank/DDBJ databases">
        <title>Microbacterium endoborsara sp. nov., a novel actinobacterium isolated from Borszczowia aralocaspica.</title>
        <authorList>
            <person name="An D."/>
        </authorList>
    </citation>
    <scope>NUCLEOTIDE SEQUENCE [LARGE SCALE GENOMIC DNA]</scope>
    <source>
        <strain evidence="2 3">C1.15228</strain>
    </source>
</reference>
<keyword evidence="2" id="KW-0489">Methyltransferase</keyword>
<dbReference type="EMBL" id="QORO01000005">
    <property type="protein sequence ID" value="RCK56986.1"/>
    <property type="molecule type" value="Genomic_DNA"/>
</dbReference>
<dbReference type="RefSeq" id="WP_114118427.1">
    <property type="nucleotide sequence ID" value="NZ_BMHU01000005.1"/>
</dbReference>
<protein>
    <submittedName>
        <fullName evidence="2">DNA modification methylase</fullName>
    </submittedName>
</protein>
<comment type="caution">
    <text evidence="2">The sequence shown here is derived from an EMBL/GenBank/DDBJ whole genome shotgun (WGS) entry which is preliminary data.</text>
</comment>
<dbReference type="Proteomes" id="UP000253508">
    <property type="component" value="Unassembled WGS sequence"/>
</dbReference>
<accession>A0A367XTP3</accession>
<evidence type="ECO:0000313" key="2">
    <source>
        <dbReference type="EMBL" id="RCK56986.1"/>
    </source>
</evidence>
<dbReference type="GO" id="GO:0032259">
    <property type="term" value="P:methylation"/>
    <property type="evidence" value="ECO:0007669"/>
    <property type="project" value="UniProtKB-KW"/>
</dbReference>
<keyword evidence="2" id="KW-0808">Transferase</keyword>
<feature type="chain" id="PRO_5039179937" evidence="1">
    <location>
        <begin position="20"/>
        <end position="175"/>
    </location>
</feature>
<gene>
    <name evidence="2" type="ORF">DTO57_11710</name>
</gene>
<dbReference type="AlphaFoldDB" id="A0A367XTP3"/>
<sequence>MKSRIIASLAAAGAVLLSATGCGMVAQQATTIEYTASDGVNLPHSDTPGLDVRNAFVVADEDGRQGNLVAVLVNNTDANQTFGLDWDGGSVSIDVAAGETLSLGAKDAPELLDNIDTIPGSTLEVYAQPGDSDGVEINLPVLNNCLTEYSDLAPNDVYDAEACTPVSMVTEHGEE</sequence>
<evidence type="ECO:0000256" key="1">
    <source>
        <dbReference type="SAM" id="SignalP"/>
    </source>
</evidence>